<dbReference type="PANTHER" id="PTHR36115">
    <property type="entry name" value="PROLINE-RICH ANTIGEN HOMOLOG-RELATED"/>
    <property type="match status" value="1"/>
</dbReference>
<gene>
    <name evidence="8" type="ORF">MNB_ARC-1_479</name>
</gene>
<evidence type="ECO:0000256" key="4">
    <source>
        <dbReference type="ARBA" id="ARBA00022989"/>
    </source>
</evidence>
<dbReference type="PANTHER" id="PTHR36115:SF10">
    <property type="entry name" value="RDD DOMAIN-CONTAINING PROTEIN"/>
    <property type="match status" value="1"/>
</dbReference>
<keyword evidence="4 6" id="KW-1133">Transmembrane helix</keyword>
<protein>
    <submittedName>
        <fullName evidence="8">Integral membrane protein</fullName>
    </submittedName>
</protein>
<dbReference type="Pfam" id="PF06271">
    <property type="entry name" value="RDD"/>
    <property type="match status" value="1"/>
</dbReference>
<feature type="transmembrane region" description="Helical" evidence="6">
    <location>
        <begin position="13"/>
        <end position="33"/>
    </location>
</feature>
<keyword evidence="3 6" id="KW-0812">Transmembrane</keyword>
<keyword evidence="2" id="KW-1003">Cell membrane</keyword>
<feature type="transmembrane region" description="Helical" evidence="6">
    <location>
        <begin position="45"/>
        <end position="63"/>
    </location>
</feature>
<sequence>MAKCAPINLRIKAFITDMFMIMMPIMYIATYIILNGKDDFQSNNIAKWLTMFSYGLIIIIFWTNKGQTPGFKAYNIKLINQKTKENLNFIQATIRYIMFIISAISIVGILLPFFRKDKKTLQDLTTNTCVIIEE</sequence>
<reference evidence="8" key="1">
    <citation type="submission" date="2018-10" db="EMBL/GenBank/DDBJ databases">
        <authorList>
            <person name="Aoki K."/>
        </authorList>
    </citation>
    <scope>NUCLEOTIDE SEQUENCE</scope>
</reference>
<keyword evidence="5 6" id="KW-0472">Membrane</keyword>
<dbReference type="EMBL" id="UOYO01000026">
    <property type="protein sequence ID" value="VAY87578.1"/>
    <property type="molecule type" value="Genomic_DNA"/>
</dbReference>
<evidence type="ECO:0000256" key="2">
    <source>
        <dbReference type="ARBA" id="ARBA00022475"/>
    </source>
</evidence>
<dbReference type="AlphaFoldDB" id="A0A3B1E7C4"/>
<dbReference type="InterPro" id="IPR010432">
    <property type="entry name" value="RDD"/>
</dbReference>
<evidence type="ECO:0000313" key="8">
    <source>
        <dbReference type="EMBL" id="VAY87578.1"/>
    </source>
</evidence>
<accession>A0A3B1E7C4</accession>
<proteinExistence type="predicted"/>
<evidence type="ECO:0000256" key="5">
    <source>
        <dbReference type="ARBA" id="ARBA00023136"/>
    </source>
</evidence>
<organism evidence="8">
    <name type="scientific">hydrothermal vent metagenome</name>
    <dbReference type="NCBI Taxonomy" id="652676"/>
    <lineage>
        <taxon>unclassified sequences</taxon>
        <taxon>metagenomes</taxon>
        <taxon>ecological metagenomes</taxon>
    </lineage>
</organism>
<evidence type="ECO:0000256" key="6">
    <source>
        <dbReference type="SAM" id="Phobius"/>
    </source>
</evidence>
<dbReference type="GO" id="GO:0005886">
    <property type="term" value="C:plasma membrane"/>
    <property type="evidence" value="ECO:0007669"/>
    <property type="project" value="UniProtKB-SubCell"/>
</dbReference>
<evidence type="ECO:0000256" key="3">
    <source>
        <dbReference type="ARBA" id="ARBA00022692"/>
    </source>
</evidence>
<feature type="domain" description="RDD" evidence="7">
    <location>
        <begin position="5"/>
        <end position="126"/>
    </location>
</feature>
<name>A0A3B1E7C4_9ZZZZ</name>
<dbReference type="InterPro" id="IPR051791">
    <property type="entry name" value="Pra-immunoreactive"/>
</dbReference>
<comment type="subcellular location">
    <subcellularLocation>
        <location evidence="1">Cell membrane</location>
        <topology evidence="1">Multi-pass membrane protein</topology>
    </subcellularLocation>
</comment>
<feature type="transmembrane region" description="Helical" evidence="6">
    <location>
        <begin position="94"/>
        <end position="114"/>
    </location>
</feature>
<evidence type="ECO:0000259" key="7">
    <source>
        <dbReference type="Pfam" id="PF06271"/>
    </source>
</evidence>
<evidence type="ECO:0000256" key="1">
    <source>
        <dbReference type="ARBA" id="ARBA00004651"/>
    </source>
</evidence>